<dbReference type="InParanoid" id="A0A0D0BKH5"/>
<protein>
    <submittedName>
        <fullName evidence="2">Uncharacterized protein</fullName>
    </submittedName>
</protein>
<name>A0A0D0BKH5_9AGAM</name>
<dbReference type="Proteomes" id="UP000054485">
    <property type="component" value="Unassembled WGS sequence"/>
</dbReference>
<accession>A0A0D0BKH5</accession>
<reference evidence="2 3" key="1">
    <citation type="submission" date="2014-04" db="EMBL/GenBank/DDBJ databases">
        <authorList>
            <consortium name="DOE Joint Genome Institute"/>
            <person name="Kuo A."/>
            <person name="Ruytinx J."/>
            <person name="Rineau F."/>
            <person name="Colpaert J."/>
            <person name="Kohler A."/>
            <person name="Nagy L.G."/>
            <person name="Floudas D."/>
            <person name="Copeland A."/>
            <person name="Barry K.W."/>
            <person name="Cichocki N."/>
            <person name="Veneault-Fourrey C."/>
            <person name="LaButti K."/>
            <person name="Lindquist E.A."/>
            <person name="Lipzen A."/>
            <person name="Lundell T."/>
            <person name="Morin E."/>
            <person name="Murat C."/>
            <person name="Sun H."/>
            <person name="Tunlid A."/>
            <person name="Henrissat B."/>
            <person name="Grigoriev I.V."/>
            <person name="Hibbett D.S."/>
            <person name="Martin F."/>
            <person name="Nordberg H.P."/>
            <person name="Cantor M.N."/>
            <person name="Hua S.X."/>
        </authorList>
    </citation>
    <scope>NUCLEOTIDE SEQUENCE [LARGE SCALE GENOMIC DNA]</scope>
    <source>
        <strain evidence="2 3">UH-Slu-Lm8-n1</strain>
    </source>
</reference>
<feature type="transmembrane region" description="Helical" evidence="1">
    <location>
        <begin position="6"/>
        <end position="26"/>
    </location>
</feature>
<dbReference type="EMBL" id="KN835205">
    <property type="protein sequence ID" value="KIK43763.1"/>
    <property type="molecule type" value="Genomic_DNA"/>
</dbReference>
<evidence type="ECO:0000313" key="3">
    <source>
        <dbReference type="Proteomes" id="UP000054485"/>
    </source>
</evidence>
<dbReference type="AlphaFoldDB" id="A0A0D0BKH5"/>
<keyword evidence="1" id="KW-1133">Transmembrane helix</keyword>
<evidence type="ECO:0000256" key="1">
    <source>
        <dbReference type="SAM" id="Phobius"/>
    </source>
</evidence>
<dbReference type="HOGENOM" id="CLU_2559853_0_0_1"/>
<evidence type="ECO:0000313" key="2">
    <source>
        <dbReference type="EMBL" id="KIK43763.1"/>
    </source>
</evidence>
<keyword evidence="1" id="KW-0812">Transmembrane</keyword>
<proteinExistence type="predicted"/>
<keyword evidence="1" id="KW-0472">Membrane</keyword>
<gene>
    <name evidence="2" type="ORF">CY34DRAFT_685856</name>
</gene>
<sequence length="82" mass="9547">MEQSSPTVVLHATINLTMCGFVRMSVKRHIRRNDRYVARVVVDIYTTMIQRTSSFEKKVCINLPDARTRRARPPRLLVPTFT</sequence>
<reference evidence="3" key="2">
    <citation type="submission" date="2015-01" db="EMBL/GenBank/DDBJ databases">
        <title>Evolutionary Origins and Diversification of the Mycorrhizal Mutualists.</title>
        <authorList>
            <consortium name="DOE Joint Genome Institute"/>
            <consortium name="Mycorrhizal Genomics Consortium"/>
            <person name="Kohler A."/>
            <person name="Kuo A."/>
            <person name="Nagy L.G."/>
            <person name="Floudas D."/>
            <person name="Copeland A."/>
            <person name="Barry K.W."/>
            <person name="Cichocki N."/>
            <person name="Veneault-Fourrey C."/>
            <person name="LaButti K."/>
            <person name="Lindquist E.A."/>
            <person name="Lipzen A."/>
            <person name="Lundell T."/>
            <person name="Morin E."/>
            <person name="Murat C."/>
            <person name="Riley R."/>
            <person name="Ohm R."/>
            <person name="Sun H."/>
            <person name="Tunlid A."/>
            <person name="Henrissat B."/>
            <person name="Grigoriev I.V."/>
            <person name="Hibbett D.S."/>
            <person name="Martin F."/>
        </authorList>
    </citation>
    <scope>NUCLEOTIDE SEQUENCE [LARGE SCALE GENOMIC DNA]</scope>
    <source>
        <strain evidence="3">UH-Slu-Lm8-n1</strain>
    </source>
</reference>
<organism evidence="2 3">
    <name type="scientific">Suillus luteus UH-Slu-Lm8-n1</name>
    <dbReference type="NCBI Taxonomy" id="930992"/>
    <lineage>
        <taxon>Eukaryota</taxon>
        <taxon>Fungi</taxon>
        <taxon>Dikarya</taxon>
        <taxon>Basidiomycota</taxon>
        <taxon>Agaricomycotina</taxon>
        <taxon>Agaricomycetes</taxon>
        <taxon>Agaricomycetidae</taxon>
        <taxon>Boletales</taxon>
        <taxon>Suillineae</taxon>
        <taxon>Suillaceae</taxon>
        <taxon>Suillus</taxon>
    </lineage>
</organism>
<keyword evidence="3" id="KW-1185">Reference proteome</keyword>